<organism evidence="1 2">
    <name type="scientific">Euplotes crassus</name>
    <dbReference type="NCBI Taxonomy" id="5936"/>
    <lineage>
        <taxon>Eukaryota</taxon>
        <taxon>Sar</taxon>
        <taxon>Alveolata</taxon>
        <taxon>Ciliophora</taxon>
        <taxon>Intramacronucleata</taxon>
        <taxon>Spirotrichea</taxon>
        <taxon>Hypotrichia</taxon>
        <taxon>Euplotida</taxon>
        <taxon>Euplotidae</taxon>
        <taxon>Moneuplotes</taxon>
    </lineage>
</organism>
<name>A0AAD1XSD6_EUPCR</name>
<evidence type="ECO:0000313" key="2">
    <source>
        <dbReference type="Proteomes" id="UP001295684"/>
    </source>
</evidence>
<comment type="caution">
    <text evidence="1">The sequence shown here is derived from an EMBL/GenBank/DDBJ whole genome shotgun (WGS) entry which is preliminary data.</text>
</comment>
<sequence length="67" mass="8389">MRCGDIQKPIRISCTFYCSGSYCIHRDFRIILYQALFFFRACYLRGLWDWRPIYRCREELFFINFLR</sequence>
<evidence type="ECO:0000313" key="1">
    <source>
        <dbReference type="EMBL" id="CAI2377425.1"/>
    </source>
</evidence>
<dbReference type="Proteomes" id="UP001295684">
    <property type="component" value="Unassembled WGS sequence"/>
</dbReference>
<reference evidence="1" key="1">
    <citation type="submission" date="2023-07" db="EMBL/GenBank/DDBJ databases">
        <authorList>
            <consortium name="AG Swart"/>
            <person name="Singh M."/>
            <person name="Singh A."/>
            <person name="Seah K."/>
            <person name="Emmerich C."/>
        </authorList>
    </citation>
    <scope>NUCLEOTIDE SEQUENCE</scope>
    <source>
        <strain evidence="1">DP1</strain>
    </source>
</reference>
<gene>
    <name evidence="1" type="ORF">ECRASSUSDP1_LOCUS18811</name>
</gene>
<accession>A0AAD1XSD6</accession>
<dbReference type="AlphaFoldDB" id="A0AAD1XSD6"/>
<dbReference type="EMBL" id="CAMPGE010019067">
    <property type="protein sequence ID" value="CAI2377425.1"/>
    <property type="molecule type" value="Genomic_DNA"/>
</dbReference>
<protein>
    <submittedName>
        <fullName evidence="1">Uncharacterized protein</fullName>
    </submittedName>
</protein>
<keyword evidence="2" id="KW-1185">Reference proteome</keyword>
<proteinExistence type="predicted"/>